<name>A0A8S2TWC2_9BILA</name>
<feature type="region of interest" description="Disordered" evidence="1">
    <location>
        <begin position="1"/>
        <end position="40"/>
    </location>
</feature>
<comment type="caution">
    <text evidence="2">The sequence shown here is derived from an EMBL/GenBank/DDBJ whole genome shotgun (WGS) entry which is preliminary data.</text>
</comment>
<organism evidence="2 3">
    <name type="scientific">Rotaria magnacalcarata</name>
    <dbReference type="NCBI Taxonomy" id="392030"/>
    <lineage>
        <taxon>Eukaryota</taxon>
        <taxon>Metazoa</taxon>
        <taxon>Spiralia</taxon>
        <taxon>Gnathifera</taxon>
        <taxon>Rotifera</taxon>
        <taxon>Eurotatoria</taxon>
        <taxon>Bdelloidea</taxon>
        <taxon>Philodinida</taxon>
        <taxon>Philodinidae</taxon>
        <taxon>Rotaria</taxon>
    </lineage>
</organism>
<evidence type="ECO:0000256" key="1">
    <source>
        <dbReference type="SAM" id="MobiDB-lite"/>
    </source>
</evidence>
<feature type="compositionally biased region" description="Basic and acidic residues" evidence="1">
    <location>
        <begin position="1"/>
        <end position="20"/>
    </location>
</feature>
<feature type="non-terminal residue" evidence="2">
    <location>
        <position position="1"/>
    </location>
</feature>
<dbReference type="AlphaFoldDB" id="A0A8S2TWC2"/>
<evidence type="ECO:0000313" key="2">
    <source>
        <dbReference type="EMBL" id="CAF4308524.1"/>
    </source>
</evidence>
<dbReference type="Proteomes" id="UP000681720">
    <property type="component" value="Unassembled WGS sequence"/>
</dbReference>
<evidence type="ECO:0000313" key="3">
    <source>
        <dbReference type="Proteomes" id="UP000681720"/>
    </source>
</evidence>
<gene>
    <name evidence="2" type="ORF">GIL414_LOCUS26162</name>
</gene>
<accession>A0A8S2TWC2</accession>
<reference evidence="2" key="1">
    <citation type="submission" date="2021-02" db="EMBL/GenBank/DDBJ databases">
        <authorList>
            <person name="Nowell W R."/>
        </authorList>
    </citation>
    <scope>NUCLEOTIDE SEQUENCE</scope>
</reference>
<dbReference type="EMBL" id="CAJOBJ010037556">
    <property type="protein sequence ID" value="CAF4308524.1"/>
    <property type="molecule type" value="Genomic_DNA"/>
</dbReference>
<proteinExistence type="predicted"/>
<sequence length="69" mass="8017">HTGRVRDADFSSRKNIEGKILRPNKRGAFNSSSSTDKEDGKWNDVQIIHHMLFMVCTKQLRLISKQIIY</sequence>
<protein>
    <submittedName>
        <fullName evidence="2">Uncharacterized protein</fullName>
    </submittedName>
</protein>